<dbReference type="EMBL" id="CM039438">
    <property type="protein sequence ID" value="KAI4299479.1"/>
    <property type="molecule type" value="Genomic_DNA"/>
</dbReference>
<reference evidence="1 2" key="1">
    <citation type="journal article" date="2022" name="DNA Res.">
        <title>Chromosomal-level genome assembly of the orchid tree Bauhinia variegata (Leguminosae; Cercidoideae) supports the allotetraploid origin hypothesis of Bauhinia.</title>
        <authorList>
            <person name="Zhong Y."/>
            <person name="Chen Y."/>
            <person name="Zheng D."/>
            <person name="Pang J."/>
            <person name="Liu Y."/>
            <person name="Luo S."/>
            <person name="Meng S."/>
            <person name="Qian L."/>
            <person name="Wei D."/>
            <person name="Dai S."/>
            <person name="Zhou R."/>
        </authorList>
    </citation>
    <scope>NUCLEOTIDE SEQUENCE [LARGE SCALE GENOMIC DNA]</scope>
    <source>
        <strain evidence="1">BV-YZ2020</strain>
    </source>
</reference>
<sequence length="156" mass="17660">MIGGSEWLDALPSGFIENLGGRGHFVKWAPQLQVLARPAVGAFWTHSGWNSTMESICEGIPMICMPRFTDQKVNARYVSHVWKVGLQLEKGLERGEIERTVKILMEGNERKEIRERSSRLKEEAKLCMKQGGSSFRFLDSLVSYILTLESFQSQAP</sequence>
<proteinExistence type="predicted"/>
<name>A0ACB9KQ52_BAUVA</name>
<organism evidence="1 2">
    <name type="scientific">Bauhinia variegata</name>
    <name type="common">Purple orchid tree</name>
    <name type="synonym">Phanera variegata</name>
    <dbReference type="NCBI Taxonomy" id="167791"/>
    <lineage>
        <taxon>Eukaryota</taxon>
        <taxon>Viridiplantae</taxon>
        <taxon>Streptophyta</taxon>
        <taxon>Embryophyta</taxon>
        <taxon>Tracheophyta</taxon>
        <taxon>Spermatophyta</taxon>
        <taxon>Magnoliopsida</taxon>
        <taxon>eudicotyledons</taxon>
        <taxon>Gunneridae</taxon>
        <taxon>Pentapetalae</taxon>
        <taxon>rosids</taxon>
        <taxon>fabids</taxon>
        <taxon>Fabales</taxon>
        <taxon>Fabaceae</taxon>
        <taxon>Cercidoideae</taxon>
        <taxon>Cercideae</taxon>
        <taxon>Bauhiniinae</taxon>
        <taxon>Bauhinia</taxon>
    </lineage>
</organism>
<accession>A0ACB9KQ52</accession>
<evidence type="ECO:0000313" key="2">
    <source>
        <dbReference type="Proteomes" id="UP000828941"/>
    </source>
</evidence>
<evidence type="ECO:0000313" key="1">
    <source>
        <dbReference type="EMBL" id="KAI4299479.1"/>
    </source>
</evidence>
<comment type="caution">
    <text evidence="1">The sequence shown here is derived from an EMBL/GenBank/DDBJ whole genome shotgun (WGS) entry which is preliminary data.</text>
</comment>
<protein>
    <submittedName>
        <fullName evidence="1">Uncharacterized protein</fullName>
    </submittedName>
</protein>
<keyword evidence="2" id="KW-1185">Reference proteome</keyword>
<dbReference type="Proteomes" id="UP000828941">
    <property type="component" value="Chromosome 13"/>
</dbReference>
<gene>
    <name evidence="1" type="ORF">L6164_032938</name>
</gene>